<keyword evidence="1" id="KW-1133">Transmembrane helix</keyword>
<dbReference type="RefSeq" id="WP_213498824.1">
    <property type="nucleotide sequence ID" value="NZ_CP074694.1"/>
</dbReference>
<evidence type="ECO:0000259" key="2">
    <source>
        <dbReference type="Pfam" id="PF01609"/>
    </source>
</evidence>
<dbReference type="NCBIfam" id="NF033564">
    <property type="entry name" value="transpos_ISAs1"/>
    <property type="match status" value="1"/>
</dbReference>
<dbReference type="GO" id="GO:0006313">
    <property type="term" value="P:DNA transposition"/>
    <property type="evidence" value="ECO:0007669"/>
    <property type="project" value="InterPro"/>
</dbReference>
<dbReference type="InterPro" id="IPR002559">
    <property type="entry name" value="Transposase_11"/>
</dbReference>
<dbReference type="InterPro" id="IPR032806">
    <property type="entry name" value="YbfD_N"/>
</dbReference>
<dbReference type="GO" id="GO:0004803">
    <property type="term" value="F:transposase activity"/>
    <property type="evidence" value="ECO:0007669"/>
    <property type="project" value="InterPro"/>
</dbReference>
<gene>
    <name evidence="4" type="ORF">KIH39_08035</name>
</gene>
<feature type="domain" description="Transposase IS4-like" evidence="2">
    <location>
        <begin position="115"/>
        <end position="349"/>
    </location>
</feature>
<dbReference type="Proteomes" id="UP000676194">
    <property type="component" value="Chromosome"/>
</dbReference>
<dbReference type="InterPro" id="IPR051698">
    <property type="entry name" value="Transposase_11-like"/>
</dbReference>
<accession>A0A8E6BB04</accession>
<dbReference type="PANTHER" id="PTHR30298">
    <property type="entry name" value="H REPEAT-ASSOCIATED PREDICTED TRANSPOSASE"/>
    <property type="match status" value="1"/>
</dbReference>
<keyword evidence="1" id="KW-0472">Membrane</keyword>
<evidence type="ECO:0000256" key="1">
    <source>
        <dbReference type="SAM" id="Phobius"/>
    </source>
</evidence>
<dbReference type="Pfam" id="PF13808">
    <property type="entry name" value="DDE_Tnp_1_assoc"/>
    <property type="match status" value="1"/>
</dbReference>
<reference evidence="4" key="1">
    <citation type="submission" date="2021-05" db="EMBL/GenBank/DDBJ databases">
        <title>Complete genome sequence of the cellulolytic planctomycete Telmatocola sphagniphila SP2T and characterization of the first cellulase from planctomycetes.</title>
        <authorList>
            <person name="Rakitin A.L."/>
            <person name="Beletsky A.V."/>
            <person name="Naumoff D.G."/>
            <person name="Kulichevskaya I.S."/>
            <person name="Mardanov A.V."/>
            <person name="Ravin N.V."/>
            <person name="Dedysh S.N."/>
        </authorList>
    </citation>
    <scope>NUCLEOTIDE SEQUENCE</scope>
    <source>
        <strain evidence="4">SP2T</strain>
    </source>
</reference>
<protein>
    <submittedName>
        <fullName evidence="4">ISAs1 family transposase</fullName>
    </submittedName>
</protein>
<dbReference type="PANTHER" id="PTHR30298:SF0">
    <property type="entry name" value="PROTEIN YBFL-RELATED"/>
    <property type="match status" value="1"/>
</dbReference>
<dbReference type="EMBL" id="CP074694">
    <property type="protein sequence ID" value="QVL33843.1"/>
    <property type="molecule type" value="Genomic_DNA"/>
</dbReference>
<dbReference type="AlphaFoldDB" id="A0A8E6BB04"/>
<dbReference type="InterPro" id="IPR047647">
    <property type="entry name" value="ISAs1_transpos"/>
</dbReference>
<feature type="domain" description="H repeat-associated protein N-terminal" evidence="3">
    <location>
        <begin position="14"/>
        <end position="100"/>
    </location>
</feature>
<dbReference type="Pfam" id="PF01609">
    <property type="entry name" value="DDE_Tnp_1"/>
    <property type="match status" value="1"/>
</dbReference>
<organism evidence="4 5">
    <name type="scientific">Telmatocola sphagniphila</name>
    <dbReference type="NCBI Taxonomy" id="1123043"/>
    <lineage>
        <taxon>Bacteria</taxon>
        <taxon>Pseudomonadati</taxon>
        <taxon>Planctomycetota</taxon>
        <taxon>Planctomycetia</taxon>
        <taxon>Gemmatales</taxon>
        <taxon>Gemmataceae</taxon>
    </lineage>
</organism>
<evidence type="ECO:0000313" key="4">
    <source>
        <dbReference type="EMBL" id="QVL33843.1"/>
    </source>
</evidence>
<keyword evidence="5" id="KW-1185">Reference proteome</keyword>
<proteinExistence type="predicted"/>
<dbReference type="GO" id="GO:0003677">
    <property type="term" value="F:DNA binding"/>
    <property type="evidence" value="ECO:0007669"/>
    <property type="project" value="InterPro"/>
</dbReference>
<dbReference type="KEGG" id="tsph:KIH39_08035"/>
<feature type="transmembrane region" description="Helical" evidence="1">
    <location>
        <begin position="35"/>
        <end position="57"/>
    </location>
</feature>
<keyword evidence="1" id="KW-0812">Transmembrane</keyword>
<sequence length="386" mass="43485">MAKTKATTIDEILSHFSFLEDPREEINRKHPFRSVLVIALMAVLAGAAGPTGITRWAELKKDLLSRVLDLPNGVPSKDVFRRVLMALNPQAFQLCFEAWVNSLREKAGERMKIDQPILAVDGKTLRRSHDEKKGLGALHLVSVWCGELGLSLGQVACEEKSNEITAIPELLGLVNVEGAIVTIDAMGTQKAIAELIVEKKGDYVLALKGNQEKLHRAVIDYIDQQSVNGFEGIETRQFLSEERGHGREEGRAYIQMRAPKELPGFELWKGLKTLGVVVSQSVRKGQEVISKRYFISSLDLGVRNFARAVRGHWSVENGCHWILDVQYREDESRIREANLRENFAWLNRFSLSLLKQHKKKDSVAMKRRCCGWDDAFLLQVLTGKDT</sequence>
<evidence type="ECO:0000313" key="5">
    <source>
        <dbReference type="Proteomes" id="UP000676194"/>
    </source>
</evidence>
<evidence type="ECO:0000259" key="3">
    <source>
        <dbReference type="Pfam" id="PF13808"/>
    </source>
</evidence>
<name>A0A8E6BB04_9BACT</name>